<evidence type="ECO:0000256" key="9">
    <source>
        <dbReference type="ARBA" id="ARBA00047371"/>
    </source>
</evidence>
<evidence type="ECO:0000313" key="11">
    <source>
        <dbReference type="Proteomes" id="UP001230268"/>
    </source>
</evidence>
<dbReference type="EMBL" id="JAVEPI010000003">
    <property type="protein sequence ID" value="KAK1443102.1"/>
    <property type="molecule type" value="Genomic_DNA"/>
</dbReference>
<dbReference type="SUPFAM" id="SSF68923">
    <property type="entry name" value="PEP carboxykinase N-terminal domain"/>
    <property type="match status" value="1"/>
</dbReference>
<dbReference type="PANTHER" id="PTHR30031">
    <property type="entry name" value="PHOSPHOENOLPYRUVATE CARBOXYKINASE ATP"/>
    <property type="match status" value="1"/>
</dbReference>
<accession>A0AAD8PE30</accession>
<reference evidence="10" key="1">
    <citation type="submission" date="2023-08" db="EMBL/GenBank/DDBJ databases">
        <title>Draft sequence of the Babesia gibsoni genome.</title>
        <authorList>
            <person name="Yamagishi J.Y."/>
            <person name="Xuan X.X."/>
        </authorList>
    </citation>
    <scope>NUCLEOTIDE SEQUENCE</scope>
    <source>
        <strain evidence="10">Azabu</strain>
    </source>
</reference>
<evidence type="ECO:0000256" key="8">
    <source>
        <dbReference type="ARBA" id="ARBA00023239"/>
    </source>
</evidence>
<protein>
    <recommendedName>
        <fullName evidence="3">phosphoenolpyruvate carboxykinase (ATP)</fullName>
        <ecNumber evidence="3">4.1.1.49</ecNumber>
    </recommendedName>
</protein>
<dbReference type="GO" id="GO:0005524">
    <property type="term" value="F:ATP binding"/>
    <property type="evidence" value="ECO:0007669"/>
    <property type="project" value="UniProtKB-KW"/>
</dbReference>
<dbReference type="InterPro" id="IPR015994">
    <property type="entry name" value="PEPCK_ATP_CS"/>
</dbReference>
<dbReference type="InterPro" id="IPR013035">
    <property type="entry name" value="PEP_carboxykinase_C"/>
</dbReference>
<evidence type="ECO:0000256" key="3">
    <source>
        <dbReference type="ARBA" id="ARBA00012363"/>
    </source>
</evidence>
<dbReference type="PANTHER" id="PTHR30031:SF0">
    <property type="entry name" value="PHOSPHOENOLPYRUVATE CARBOXYKINASE (ATP)"/>
    <property type="match status" value="1"/>
</dbReference>
<proteinExistence type="inferred from homology"/>
<evidence type="ECO:0000256" key="5">
    <source>
        <dbReference type="ARBA" id="ARBA00022741"/>
    </source>
</evidence>
<keyword evidence="5" id="KW-0547">Nucleotide-binding</keyword>
<dbReference type="Proteomes" id="UP001230268">
    <property type="component" value="Unassembled WGS sequence"/>
</dbReference>
<dbReference type="EC" id="4.1.1.49" evidence="3"/>
<keyword evidence="4" id="KW-0312">Gluconeogenesis</keyword>
<dbReference type="SUPFAM" id="SSF53795">
    <property type="entry name" value="PEP carboxykinase-like"/>
    <property type="match status" value="1"/>
</dbReference>
<dbReference type="NCBIfam" id="TIGR00224">
    <property type="entry name" value="pckA"/>
    <property type="match status" value="1"/>
</dbReference>
<dbReference type="PIRSF" id="PIRSF006294">
    <property type="entry name" value="PEP_crbxkin"/>
    <property type="match status" value="1"/>
</dbReference>
<dbReference type="GO" id="GO:0005829">
    <property type="term" value="C:cytosol"/>
    <property type="evidence" value="ECO:0007669"/>
    <property type="project" value="TreeGrafter"/>
</dbReference>
<dbReference type="Pfam" id="PF01293">
    <property type="entry name" value="PEPCK_ATP"/>
    <property type="match status" value="1"/>
</dbReference>
<comment type="caution">
    <text evidence="10">The sequence shown here is derived from an EMBL/GenBank/DDBJ whole genome shotgun (WGS) entry which is preliminary data.</text>
</comment>
<dbReference type="NCBIfam" id="NF006820">
    <property type="entry name" value="PRK09344.1-2"/>
    <property type="match status" value="1"/>
</dbReference>
<comment type="catalytic activity">
    <reaction evidence="9">
        <text>oxaloacetate + ATP = phosphoenolpyruvate + ADP + CO2</text>
        <dbReference type="Rhea" id="RHEA:18617"/>
        <dbReference type="ChEBI" id="CHEBI:16452"/>
        <dbReference type="ChEBI" id="CHEBI:16526"/>
        <dbReference type="ChEBI" id="CHEBI:30616"/>
        <dbReference type="ChEBI" id="CHEBI:58702"/>
        <dbReference type="ChEBI" id="CHEBI:456216"/>
        <dbReference type="EC" id="4.1.1.49"/>
    </reaction>
</comment>
<dbReference type="InterPro" id="IPR001272">
    <property type="entry name" value="PEP_carboxykinase_ATP"/>
</dbReference>
<dbReference type="Gene3D" id="3.90.228.20">
    <property type="match status" value="1"/>
</dbReference>
<dbReference type="InterPro" id="IPR008210">
    <property type="entry name" value="PEP_carboxykinase_N"/>
</dbReference>
<dbReference type="CDD" id="cd00484">
    <property type="entry name" value="PEPCK_ATP"/>
    <property type="match status" value="1"/>
</dbReference>
<keyword evidence="11" id="KW-1185">Reference proteome</keyword>
<evidence type="ECO:0000256" key="7">
    <source>
        <dbReference type="ARBA" id="ARBA00022840"/>
    </source>
</evidence>
<evidence type="ECO:0000256" key="6">
    <source>
        <dbReference type="ARBA" id="ARBA00022793"/>
    </source>
</evidence>
<name>A0AAD8PE30_BABGI</name>
<dbReference type="GO" id="GO:0004612">
    <property type="term" value="F:phosphoenolpyruvate carboxykinase (ATP) activity"/>
    <property type="evidence" value="ECO:0007669"/>
    <property type="project" value="UniProtKB-EC"/>
</dbReference>
<keyword evidence="6" id="KW-0210">Decarboxylase</keyword>
<evidence type="ECO:0000256" key="4">
    <source>
        <dbReference type="ARBA" id="ARBA00022432"/>
    </source>
</evidence>
<dbReference type="GO" id="GO:0006094">
    <property type="term" value="P:gluconeogenesis"/>
    <property type="evidence" value="ECO:0007669"/>
    <property type="project" value="UniProtKB-KW"/>
</dbReference>
<dbReference type="FunFam" id="2.170.8.10:FF:000001">
    <property type="entry name" value="Phosphoenolpyruvate carboxykinase (ATP)"/>
    <property type="match status" value="1"/>
</dbReference>
<dbReference type="Gene3D" id="3.40.449.10">
    <property type="entry name" value="Phosphoenolpyruvate Carboxykinase, domain 1"/>
    <property type="match status" value="1"/>
</dbReference>
<dbReference type="PROSITE" id="PS00532">
    <property type="entry name" value="PEPCK_ATP"/>
    <property type="match status" value="1"/>
</dbReference>
<dbReference type="HAMAP" id="MF_00453">
    <property type="entry name" value="PEPCK_ATP"/>
    <property type="match status" value="1"/>
</dbReference>
<dbReference type="NCBIfam" id="NF006821">
    <property type="entry name" value="PRK09344.1-3"/>
    <property type="match status" value="1"/>
</dbReference>
<comment type="pathway">
    <text evidence="1">Carbohydrate biosynthesis; gluconeogenesis.</text>
</comment>
<sequence>MSEHGVQGPQVIRNACTAVLVHHALSEEQDTLLSSTGALCCRSGEKTGRSPKDKRTVLEEVSKNHVWWGKVNTELPEESYGIVRQRAIDFINLKKLVYITDAYAGWDPQHKSKVRVISTRAYHALFMKNLLIEPEQAELEDFKPDFVIYNAGAFPSDNNVEGVSSKTSVCINYKKMEMVILGTEYAGEMKKGVFTLMMYLMPLKNLLPLHSSCNVGPAGDVTLFFGLSGTGKTTLSADPLRRLIGDDEHVWTDKGVFNIEGGCYAKCKDLSREKEPEIYDAVTFGSVVENVVVNPASHVIDYSDCSITENTRCAYPLHHIPNVMIPAMVDRHPTNIILLTCDVFGVIPPVSKLNIEQAMYHFVSGYTSKVVGTEVGITEPTTTFSACFAEPFLAMHPMVYAKLLEKKLREHQTDIWLLNTGWINGYVGSAKGRRIPLKYTRAIVDAIHNGTLRNAKYQKMDVFDLMFPTEIEGVPAEVLNQKLGWGSDAYDQQVKELAVKFAENFKTYQDAANESILKGGPVNA</sequence>
<evidence type="ECO:0000256" key="1">
    <source>
        <dbReference type="ARBA" id="ARBA00004742"/>
    </source>
</evidence>
<dbReference type="Gene3D" id="2.170.8.10">
    <property type="entry name" value="Phosphoenolpyruvate Carboxykinase, domain 2"/>
    <property type="match status" value="1"/>
</dbReference>
<organism evidence="10 11">
    <name type="scientific">Babesia gibsoni</name>
    <dbReference type="NCBI Taxonomy" id="33632"/>
    <lineage>
        <taxon>Eukaryota</taxon>
        <taxon>Sar</taxon>
        <taxon>Alveolata</taxon>
        <taxon>Apicomplexa</taxon>
        <taxon>Aconoidasida</taxon>
        <taxon>Piroplasmida</taxon>
        <taxon>Babesiidae</taxon>
        <taxon>Babesia</taxon>
    </lineage>
</organism>
<comment type="similarity">
    <text evidence="2">Belongs to the phosphoenolpyruvate carboxykinase (ATP) family.</text>
</comment>
<evidence type="ECO:0000313" key="10">
    <source>
        <dbReference type="EMBL" id="KAK1443102.1"/>
    </source>
</evidence>
<evidence type="ECO:0000256" key="2">
    <source>
        <dbReference type="ARBA" id="ARBA00006052"/>
    </source>
</evidence>
<dbReference type="AlphaFoldDB" id="A0AAD8PE30"/>
<gene>
    <name evidence="10" type="ORF">BgAZ_306200</name>
</gene>
<keyword evidence="7" id="KW-0067">ATP-binding</keyword>
<keyword evidence="8" id="KW-0456">Lyase</keyword>